<dbReference type="GO" id="GO:0009295">
    <property type="term" value="C:nucleoid"/>
    <property type="evidence" value="ECO:0007669"/>
    <property type="project" value="TreeGrafter"/>
</dbReference>
<dbReference type="InterPro" id="IPR000424">
    <property type="entry name" value="Primosome_PriB/ssb"/>
</dbReference>
<evidence type="ECO:0000313" key="4">
    <source>
        <dbReference type="EMBL" id="ADC52024.1"/>
    </source>
</evidence>
<dbReference type="Gene3D" id="2.40.50.140">
    <property type="entry name" value="Nucleic acid-binding proteins"/>
    <property type="match status" value="1"/>
</dbReference>
<dbReference type="PROSITE" id="PS50935">
    <property type="entry name" value="SSB"/>
    <property type="match status" value="1"/>
</dbReference>
<evidence type="ECO:0000256" key="3">
    <source>
        <dbReference type="RuleBase" id="RU000524"/>
    </source>
</evidence>
<dbReference type="InterPro" id="IPR012340">
    <property type="entry name" value="NA-bd_OB-fold"/>
</dbReference>
<keyword evidence="4" id="KW-0614">Plasmid</keyword>
<evidence type="ECO:0000256" key="1">
    <source>
        <dbReference type="ARBA" id="ARBA00023125"/>
    </source>
</evidence>
<geneLocation type="plasmid" evidence="4 5">
    <name>pBpOF4-01</name>
</geneLocation>
<dbReference type="NCBIfam" id="TIGR00621">
    <property type="entry name" value="ssb"/>
    <property type="match status" value="1"/>
</dbReference>
<keyword evidence="1 2" id="KW-0238">DNA-binding</keyword>
<organism evidence="4 5">
    <name type="scientific">Alkalihalophilus pseudofirmus (strain ATCC BAA-2126 / JCM 17055 / OF4)</name>
    <name type="common">Bacillus pseudofirmus</name>
    <dbReference type="NCBI Taxonomy" id="398511"/>
    <lineage>
        <taxon>Bacteria</taxon>
        <taxon>Bacillati</taxon>
        <taxon>Bacillota</taxon>
        <taxon>Bacilli</taxon>
        <taxon>Bacillales</taxon>
        <taxon>Bacillaceae</taxon>
        <taxon>Alkalihalophilus</taxon>
    </lineage>
</organism>
<gene>
    <name evidence="4" type="primary">ssb</name>
    <name evidence="4" type="ordered locus">BpOF4_20124</name>
</gene>
<dbReference type="RefSeq" id="WP_012960953.1">
    <property type="nucleotide sequence ID" value="NC_013792.1"/>
</dbReference>
<dbReference type="Proteomes" id="UP000001544">
    <property type="component" value="Plasmid pBpOF4-01"/>
</dbReference>
<evidence type="ECO:0000313" key="5">
    <source>
        <dbReference type="Proteomes" id="UP000001544"/>
    </source>
</evidence>
<dbReference type="AlphaFoldDB" id="D3G0Z8"/>
<keyword evidence="5" id="KW-1185">Reference proteome</keyword>
<dbReference type="PIRSF" id="PIRSF002070">
    <property type="entry name" value="SSB"/>
    <property type="match status" value="1"/>
</dbReference>
<dbReference type="HOGENOM" id="CLU_078758_6_1_9"/>
<protein>
    <recommendedName>
        <fullName evidence="2 3">Single-stranded DNA-binding protein</fullName>
    </recommendedName>
</protein>
<dbReference type="PANTHER" id="PTHR10302:SF27">
    <property type="entry name" value="SINGLE-STRANDED DNA-BINDING PROTEIN"/>
    <property type="match status" value="1"/>
</dbReference>
<proteinExistence type="predicted"/>
<dbReference type="eggNOG" id="COG0629">
    <property type="taxonomic scope" value="Bacteria"/>
</dbReference>
<reference evidence="4 5" key="1">
    <citation type="journal article" date="2011" name="Environ. Microbiol.">
        <title>Genome of alkaliphilic Bacillus pseudofirmus OF4 reveals adaptations that support the ability to grow in an external pH range from 7.5 to 11.4.</title>
        <authorList>
            <person name="Janto B."/>
            <person name="Ahmed A."/>
            <person name="Ito M."/>
            <person name="Liu J."/>
            <person name="Hicks D.B."/>
            <person name="Pagni S."/>
            <person name="Fackelmayer O.J."/>
            <person name="Smith T.A."/>
            <person name="Earl J."/>
            <person name="Elbourne L.D."/>
            <person name="Hassan K."/>
            <person name="Paulsen I.T."/>
            <person name="Kolsto A.B."/>
            <person name="Tourasse N.J."/>
            <person name="Ehrlich G.D."/>
            <person name="Boissy R."/>
            <person name="Ivey D.M."/>
            <person name="Li G."/>
            <person name="Xue Y."/>
            <person name="Ma Y."/>
            <person name="Hu F.Z."/>
            <person name="Krulwich T.A."/>
        </authorList>
    </citation>
    <scope>NUCLEOTIDE SEQUENCE [LARGE SCALE GENOMIC DNA]</scope>
    <source>
        <strain evidence="5">ATCC BAA-2126 / JCM 17055 / OF4</strain>
    </source>
</reference>
<dbReference type="CDD" id="cd04496">
    <property type="entry name" value="SSB_OBF"/>
    <property type="match status" value="1"/>
</dbReference>
<evidence type="ECO:0000256" key="2">
    <source>
        <dbReference type="PIRNR" id="PIRNR002070"/>
    </source>
</evidence>
<dbReference type="Pfam" id="PF00436">
    <property type="entry name" value="SSB"/>
    <property type="match status" value="1"/>
</dbReference>
<accession>D3G0Z8</accession>
<dbReference type="KEGG" id="bpf:BpOF4_20124"/>
<dbReference type="GO" id="GO:0006260">
    <property type="term" value="P:DNA replication"/>
    <property type="evidence" value="ECO:0007669"/>
    <property type="project" value="InterPro"/>
</dbReference>
<dbReference type="EMBL" id="CP001879">
    <property type="protein sequence ID" value="ADC52024.1"/>
    <property type="molecule type" value="Genomic_DNA"/>
</dbReference>
<name>D3G0Z8_ALKPO</name>
<dbReference type="GO" id="GO:0003697">
    <property type="term" value="F:single-stranded DNA binding"/>
    <property type="evidence" value="ECO:0007669"/>
    <property type="project" value="InterPro"/>
</dbReference>
<dbReference type="SUPFAM" id="SSF50249">
    <property type="entry name" value="Nucleic acid-binding proteins"/>
    <property type="match status" value="1"/>
</dbReference>
<dbReference type="PANTHER" id="PTHR10302">
    <property type="entry name" value="SINGLE-STRANDED DNA-BINDING PROTEIN"/>
    <property type="match status" value="1"/>
</dbReference>
<sequence>MADINQVVLSGRLTSDPQLHYINRNNEKVAVCNFSIASKDTHGRTSFISIIVWRQYGEAAANYLESGQDVTIVGKLYSRKDPKSSRTFIEVHASEIKYGNKPGVNHE</sequence>
<dbReference type="InterPro" id="IPR011344">
    <property type="entry name" value="ssDNA-bd"/>
</dbReference>